<dbReference type="AlphaFoldDB" id="A0A4U0PX97"/>
<reference evidence="12 13" key="1">
    <citation type="submission" date="2019-04" db="EMBL/GenBank/DDBJ databases">
        <title>Chitiniphilus eburnea sp. nov., a novel chitinolytic bacterium isolated from aquaculture sludge.</title>
        <authorList>
            <person name="Sheng M."/>
        </authorList>
    </citation>
    <scope>NUCLEOTIDE SEQUENCE [LARGE SCALE GENOMIC DNA]</scope>
    <source>
        <strain evidence="12 13">HX-2-15</strain>
    </source>
</reference>
<dbReference type="OrthoDB" id="9782387at2"/>
<comment type="similarity">
    <text evidence="2 10">Belongs to the organic radical-activating enzymes family.</text>
</comment>
<keyword evidence="4" id="KW-0313">Glucose metabolism</keyword>
<evidence type="ECO:0000256" key="3">
    <source>
        <dbReference type="ARBA" id="ARBA00022485"/>
    </source>
</evidence>
<evidence type="ECO:0000259" key="11">
    <source>
        <dbReference type="PROSITE" id="PS51918"/>
    </source>
</evidence>
<keyword evidence="5 10" id="KW-0949">S-adenosyl-L-methionine</keyword>
<comment type="function">
    <text evidence="1">Activation of pyruvate formate-lyase 1 under anaerobic conditions by generation of an organic free radical, using S-adenosylmethionine and reduced flavodoxin as cosubstrates to produce 5'-deoxy-adenosine.</text>
</comment>
<dbReference type="EC" id="1.97.1.4" evidence="10"/>
<dbReference type="InterPro" id="IPR058240">
    <property type="entry name" value="rSAM_sf"/>
</dbReference>
<dbReference type="GO" id="GO:0006006">
    <property type="term" value="P:glucose metabolic process"/>
    <property type="evidence" value="ECO:0007669"/>
    <property type="project" value="UniProtKB-KW"/>
</dbReference>
<dbReference type="SUPFAM" id="SSF102114">
    <property type="entry name" value="Radical SAM enzymes"/>
    <property type="match status" value="1"/>
</dbReference>
<dbReference type="InterPro" id="IPR013785">
    <property type="entry name" value="Aldolase_TIM"/>
</dbReference>
<evidence type="ECO:0000256" key="5">
    <source>
        <dbReference type="ARBA" id="ARBA00022691"/>
    </source>
</evidence>
<dbReference type="Gene3D" id="3.20.20.70">
    <property type="entry name" value="Aldolase class I"/>
    <property type="match status" value="1"/>
</dbReference>
<keyword evidence="6 10" id="KW-0479">Metal-binding</keyword>
<dbReference type="Pfam" id="PF04055">
    <property type="entry name" value="Radical_SAM"/>
    <property type="match status" value="1"/>
</dbReference>
<comment type="catalytic activity">
    <reaction evidence="10">
        <text>glycyl-[formate C-acetyltransferase] + reduced [flavodoxin] + S-adenosyl-L-methionine = glycin-2-yl radical-[formate C-acetyltransferase] + semiquinone [flavodoxin] + 5'-deoxyadenosine + L-methionine + H(+)</text>
        <dbReference type="Rhea" id="RHEA:19225"/>
        <dbReference type="Rhea" id="RHEA-COMP:10622"/>
        <dbReference type="Rhea" id="RHEA-COMP:12190"/>
        <dbReference type="Rhea" id="RHEA-COMP:12191"/>
        <dbReference type="Rhea" id="RHEA-COMP:14480"/>
        <dbReference type="ChEBI" id="CHEBI:15378"/>
        <dbReference type="ChEBI" id="CHEBI:17319"/>
        <dbReference type="ChEBI" id="CHEBI:29947"/>
        <dbReference type="ChEBI" id="CHEBI:32722"/>
        <dbReference type="ChEBI" id="CHEBI:57618"/>
        <dbReference type="ChEBI" id="CHEBI:57844"/>
        <dbReference type="ChEBI" id="CHEBI:59789"/>
        <dbReference type="ChEBI" id="CHEBI:140311"/>
        <dbReference type="EC" id="1.97.1.4"/>
    </reaction>
</comment>
<dbReference type="NCBIfam" id="TIGR02493">
    <property type="entry name" value="PFLA"/>
    <property type="match status" value="1"/>
</dbReference>
<evidence type="ECO:0000256" key="6">
    <source>
        <dbReference type="ARBA" id="ARBA00022723"/>
    </source>
</evidence>
<dbReference type="InterPro" id="IPR034457">
    <property type="entry name" value="Organic_radical-activating"/>
</dbReference>
<name>A0A4U0PX97_9NEIS</name>
<protein>
    <recommendedName>
        <fullName evidence="10">Pyruvate formate-lyase-activating enzyme</fullName>
        <ecNumber evidence="10">1.97.1.4</ecNumber>
    </recommendedName>
</protein>
<dbReference type="SFLD" id="SFLDG01066">
    <property type="entry name" value="organic_radical-activating_enz"/>
    <property type="match status" value="1"/>
</dbReference>
<dbReference type="PROSITE" id="PS01087">
    <property type="entry name" value="RADICAL_ACTIVATING"/>
    <property type="match status" value="1"/>
</dbReference>
<sequence>MNDIAKPLGDIPPAVVDENGRLCGFVHSVETGAAVDGPGVRFVLFVSGCQFRCLYCHNPDTWKLHNGAPRPVDDVVAEIGKYARFLKFAGGLTISGGEPLMQAHFVREVFYRVKKEYGLHTALDTQGFLAAHLPDDWFDPVDLVLLDIKHIDPAKHEALTSKPLQPTLDFAERLVAMRKHMWIRYVLVPGWTDDWNDVERHADYVKSLSERAPGCIERVEVLPFHKMGEPKWKELGLKYELSDTPAPSTELAERVREQFRARGLFTC</sequence>
<evidence type="ECO:0000256" key="8">
    <source>
        <dbReference type="ARBA" id="ARBA00023004"/>
    </source>
</evidence>
<evidence type="ECO:0000256" key="1">
    <source>
        <dbReference type="ARBA" id="ARBA00002918"/>
    </source>
</evidence>
<dbReference type="PROSITE" id="PS51918">
    <property type="entry name" value="RADICAL_SAM"/>
    <property type="match status" value="1"/>
</dbReference>
<comment type="cofactor">
    <cofactor evidence="10">
        <name>[4Fe-4S] cluster</name>
        <dbReference type="ChEBI" id="CHEBI:49883"/>
    </cofactor>
    <text evidence="10">Binds 1 [4Fe-4S] cluster. The cluster is coordinated with 3 cysteines and an exchangeable S-adenosyl-L-methionine.</text>
</comment>
<keyword evidence="9 10" id="KW-0411">Iron-sulfur</keyword>
<dbReference type="InterPro" id="IPR001989">
    <property type="entry name" value="Radical_activat_CS"/>
</dbReference>
<evidence type="ECO:0000256" key="4">
    <source>
        <dbReference type="ARBA" id="ARBA00022526"/>
    </source>
</evidence>
<dbReference type="PANTHER" id="PTHR30352:SF5">
    <property type="entry name" value="PYRUVATE FORMATE-LYASE 1-ACTIVATING ENZYME"/>
    <property type="match status" value="1"/>
</dbReference>
<accession>A0A4U0PX97</accession>
<dbReference type="Proteomes" id="UP000310016">
    <property type="component" value="Unassembled WGS sequence"/>
</dbReference>
<dbReference type="PANTHER" id="PTHR30352">
    <property type="entry name" value="PYRUVATE FORMATE-LYASE-ACTIVATING ENZYME"/>
    <property type="match status" value="1"/>
</dbReference>
<evidence type="ECO:0000313" key="12">
    <source>
        <dbReference type="EMBL" id="TJZ67754.1"/>
    </source>
</evidence>
<evidence type="ECO:0000256" key="9">
    <source>
        <dbReference type="ARBA" id="ARBA00023014"/>
    </source>
</evidence>
<dbReference type="CDD" id="cd01335">
    <property type="entry name" value="Radical_SAM"/>
    <property type="match status" value="1"/>
</dbReference>
<dbReference type="GO" id="GO:0051539">
    <property type="term" value="F:4 iron, 4 sulfur cluster binding"/>
    <property type="evidence" value="ECO:0007669"/>
    <property type="project" value="UniProtKB-UniRule"/>
</dbReference>
<keyword evidence="10" id="KW-0963">Cytoplasm</keyword>
<keyword evidence="13" id="KW-1185">Reference proteome</keyword>
<dbReference type="GO" id="GO:0005737">
    <property type="term" value="C:cytoplasm"/>
    <property type="evidence" value="ECO:0007669"/>
    <property type="project" value="UniProtKB-SubCell"/>
</dbReference>
<organism evidence="12 13">
    <name type="scientific">Chitiniphilus eburneus</name>
    <dbReference type="NCBI Taxonomy" id="2571148"/>
    <lineage>
        <taxon>Bacteria</taxon>
        <taxon>Pseudomonadati</taxon>
        <taxon>Pseudomonadota</taxon>
        <taxon>Betaproteobacteria</taxon>
        <taxon>Neisseriales</taxon>
        <taxon>Chitinibacteraceae</taxon>
        <taxon>Chitiniphilus</taxon>
    </lineage>
</organism>
<feature type="domain" description="Radical SAM core" evidence="11">
    <location>
        <begin position="35"/>
        <end position="262"/>
    </location>
</feature>
<dbReference type="GO" id="GO:0043365">
    <property type="term" value="F:[formate-C-acetyltransferase]-activating enzyme activity"/>
    <property type="evidence" value="ECO:0007669"/>
    <property type="project" value="UniProtKB-UniRule"/>
</dbReference>
<comment type="caution">
    <text evidence="12">The sequence shown here is derived from an EMBL/GenBank/DDBJ whole genome shotgun (WGS) entry which is preliminary data.</text>
</comment>
<keyword evidence="3 10" id="KW-0004">4Fe-4S</keyword>
<evidence type="ECO:0000256" key="10">
    <source>
        <dbReference type="RuleBase" id="RU362053"/>
    </source>
</evidence>
<dbReference type="GO" id="GO:0046872">
    <property type="term" value="F:metal ion binding"/>
    <property type="evidence" value="ECO:0007669"/>
    <property type="project" value="UniProtKB-UniRule"/>
</dbReference>
<comment type="subcellular location">
    <subcellularLocation>
        <location evidence="10">Cytoplasm</location>
    </subcellularLocation>
</comment>
<keyword evidence="8 10" id="KW-0408">Iron</keyword>
<dbReference type="InterPro" id="IPR007197">
    <property type="entry name" value="rSAM"/>
</dbReference>
<gene>
    <name evidence="12" type="primary">pflA</name>
    <name evidence="12" type="ORF">FAZ21_16080</name>
</gene>
<dbReference type="SFLD" id="SFLDS00029">
    <property type="entry name" value="Radical_SAM"/>
    <property type="match status" value="1"/>
</dbReference>
<keyword evidence="12" id="KW-0670">Pyruvate</keyword>
<keyword evidence="4" id="KW-0119">Carbohydrate metabolism</keyword>
<evidence type="ECO:0000256" key="7">
    <source>
        <dbReference type="ARBA" id="ARBA00023002"/>
    </source>
</evidence>
<keyword evidence="7 10" id="KW-0560">Oxidoreductase</keyword>
<keyword evidence="12" id="KW-0456">Lyase</keyword>
<dbReference type="InterPro" id="IPR012838">
    <property type="entry name" value="PFL1_activating"/>
</dbReference>
<comment type="function">
    <text evidence="10">Activation of pyruvate formate-lyase under anaerobic conditions by generation of an organic free radical, using S-adenosylmethionine and reduced flavodoxin as cosubstrates to produce 5'-deoxy-adenosine.</text>
</comment>
<dbReference type="EMBL" id="SUMF01000026">
    <property type="protein sequence ID" value="TJZ67754.1"/>
    <property type="molecule type" value="Genomic_DNA"/>
</dbReference>
<dbReference type="GO" id="GO:0016829">
    <property type="term" value="F:lyase activity"/>
    <property type="evidence" value="ECO:0007669"/>
    <property type="project" value="UniProtKB-KW"/>
</dbReference>
<dbReference type="RefSeq" id="WP_136774465.1">
    <property type="nucleotide sequence ID" value="NZ_CP156074.1"/>
</dbReference>
<proteinExistence type="inferred from homology"/>
<evidence type="ECO:0000256" key="2">
    <source>
        <dbReference type="ARBA" id="ARBA00009777"/>
    </source>
</evidence>
<evidence type="ECO:0000313" key="13">
    <source>
        <dbReference type="Proteomes" id="UP000310016"/>
    </source>
</evidence>